<sequence>MFLLFDPTALLLVLVGGSGAPPTCRVADTGVLYRGFELRHGPVEQPTARESGAVVCGVLARREPGSVHDGSFTLQHRLSAVKKTRKGGKDALERALIFLRLRRSLRERFFFHFSLMLCEVGKRELEA</sequence>
<feature type="signal peptide" evidence="1">
    <location>
        <begin position="1"/>
        <end position="19"/>
    </location>
</feature>
<accession>A0AAD6XJ76</accession>
<name>A0AAD6XJ76_9AGAR</name>
<proteinExistence type="predicted"/>
<protein>
    <recommendedName>
        <fullName evidence="4">Secreted protein</fullName>
    </recommendedName>
</protein>
<evidence type="ECO:0000313" key="2">
    <source>
        <dbReference type="EMBL" id="KAJ7075130.1"/>
    </source>
</evidence>
<dbReference type="AlphaFoldDB" id="A0AAD6XJ76"/>
<gene>
    <name evidence="2" type="ORF">B0H15DRAFT_42111</name>
</gene>
<evidence type="ECO:0000256" key="1">
    <source>
        <dbReference type="SAM" id="SignalP"/>
    </source>
</evidence>
<reference evidence="2" key="1">
    <citation type="submission" date="2023-03" db="EMBL/GenBank/DDBJ databases">
        <title>Massive genome expansion in bonnet fungi (Mycena s.s.) driven by repeated elements and novel gene families across ecological guilds.</title>
        <authorList>
            <consortium name="Lawrence Berkeley National Laboratory"/>
            <person name="Harder C.B."/>
            <person name="Miyauchi S."/>
            <person name="Viragh M."/>
            <person name="Kuo A."/>
            <person name="Thoen E."/>
            <person name="Andreopoulos B."/>
            <person name="Lu D."/>
            <person name="Skrede I."/>
            <person name="Drula E."/>
            <person name="Henrissat B."/>
            <person name="Morin E."/>
            <person name="Kohler A."/>
            <person name="Barry K."/>
            <person name="LaButti K."/>
            <person name="Morin E."/>
            <person name="Salamov A."/>
            <person name="Lipzen A."/>
            <person name="Mereny Z."/>
            <person name="Hegedus B."/>
            <person name="Baldrian P."/>
            <person name="Stursova M."/>
            <person name="Weitz H."/>
            <person name="Taylor A."/>
            <person name="Grigoriev I.V."/>
            <person name="Nagy L.G."/>
            <person name="Martin F."/>
            <person name="Kauserud H."/>
        </authorList>
    </citation>
    <scope>NUCLEOTIDE SEQUENCE</scope>
    <source>
        <strain evidence="2">CBHHK173m</strain>
    </source>
</reference>
<feature type="chain" id="PRO_5041949413" description="Secreted protein" evidence="1">
    <location>
        <begin position="20"/>
        <end position="127"/>
    </location>
</feature>
<keyword evidence="1" id="KW-0732">Signal</keyword>
<comment type="caution">
    <text evidence="2">The sequence shown here is derived from an EMBL/GenBank/DDBJ whole genome shotgun (WGS) entry which is preliminary data.</text>
</comment>
<organism evidence="2 3">
    <name type="scientific">Mycena belliarum</name>
    <dbReference type="NCBI Taxonomy" id="1033014"/>
    <lineage>
        <taxon>Eukaryota</taxon>
        <taxon>Fungi</taxon>
        <taxon>Dikarya</taxon>
        <taxon>Basidiomycota</taxon>
        <taxon>Agaricomycotina</taxon>
        <taxon>Agaricomycetes</taxon>
        <taxon>Agaricomycetidae</taxon>
        <taxon>Agaricales</taxon>
        <taxon>Marasmiineae</taxon>
        <taxon>Mycenaceae</taxon>
        <taxon>Mycena</taxon>
    </lineage>
</organism>
<evidence type="ECO:0008006" key="4">
    <source>
        <dbReference type="Google" id="ProtNLM"/>
    </source>
</evidence>
<dbReference type="EMBL" id="JARJCN010000103">
    <property type="protein sequence ID" value="KAJ7075130.1"/>
    <property type="molecule type" value="Genomic_DNA"/>
</dbReference>
<dbReference type="Proteomes" id="UP001222325">
    <property type="component" value="Unassembled WGS sequence"/>
</dbReference>
<evidence type="ECO:0000313" key="3">
    <source>
        <dbReference type="Proteomes" id="UP001222325"/>
    </source>
</evidence>
<keyword evidence="3" id="KW-1185">Reference proteome</keyword>